<evidence type="ECO:0000313" key="3">
    <source>
        <dbReference type="Proteomes" id="UP000240883"/>
    </source>
</evidence>
<evidence type="ECO:0000256" key="1">
    <source>
        <dbReference type="SAM" id="MobiDB-lite"/>
    </source>
</evidence>
<feature type="region of interest" description="Disordered" evidence="1">
    <location>
        <begin position="96"/>
        <end position="121"/>
    </location>
</feature>
<gene>
    <name evidence="2" type="ORF">BS50DRAFT_192636</name>
</gene>
<name>A0A2T2P7N2_CORCC</name>
<feature type="region of interest" description="Disordered" evidence="1">
    <location>
        <begin position="141"/>
        <end position="171"/>
    </location>
</feature>
<dbReference type="Proteomes" id="UP000240883">
    <property type="component" value="Unassembled WGS sequence"/>
</dbReference>
<keyword evidence="3" id="KW-1185">Reference proteome</keyword>
<proteinExistence type="predicted"/>
<organism evidence="2 3">
    <name type="scientific">Corynespora cassiicola Philippines</name>
    <dbReference type="NCBI Taxonomy" id="1448308"/>
    <lineage>
        <taxon>Eukaryota</taxon>
        <taxon>Fungi</taxon>
        <taxon>Dikarya</taxon>
        <taxon>Ascomycota</taxon>
        <taxon>Pezizomycotina</taxon>
        <taxon>Dothideomycetes</taxon>
        <taxon>Pleosporomycetidae</taxon>
        <taxon>Pleosporales</taxon>
        <taxon>Corynesporascaceae</taxon>
        <taxon>Corynespora</taxon>
    </lineage>
</organism>
<dbReference type="EMBL" id="KZ678129">
    <property type="protein sequence ID" value="PSN73671.1"/>
    <property type="molecule type" value="Genomic_DNA"/>
</dbReference>
<protein>
    <submittedName>
        <fullName evidence="2">Uncharacterized protein</fullName>
    </submittedName>
</protein>
<dbReference type="AlphaFoldDB" id="A0A2T2P7N2"/>
<sequence length="238" mass="26084">MVPLLMGFVLWTDCSGPNYVCKSSLGGRPHLQTAITRGQSFSEGRVWGSCLFPNVYRLPGRNFPPRWWSSSTSRSLIRSGARDSFRLRSRRPTDCADIPAWPQSAVGRPRPGSNASRGDHGGDDRCSYSLCGRTALRSSDKGVADVSSRRRSKHDSAMRHECASSTAGAGSVMRRAEELGHGHLRSLPSRTNGSWLKPALAWQVCTQVGCQKGLEHEPEEQLRIPAPCSLRPAALPCR</sequence>
<evidence type="ECO:0000313" key="2">
    <source>
        <dbReference type="EMBL" id="PSN73671.1"/>
    </source>
</evidence>
<reference evidence="2 3" key="1">
    <citation type="journal article" date="2018" name="Front. Microbiol.">
        <title>Genome-Wide Analysis of Corynespora cassiicola Leaf Fall Disease Putative Effectors.</title>
        <authorList>
            <person name="Lopez D."/>
            <person name="Ribeiro S."/>
            <person name="Label P."/>
            <person name="Fumanal B."/>
            <person name="Venisse J.S."/>
            <person name="Kohler A."/>
            <person name="de Oliveira R.R."/>
            <person name="Labutti K."/>
            <person name="Lipzen A."/>
            <person name="Lail K."/>
            <person name="Bauer D."/>
            <person name="Ohm R.A."/>
            <person name="Barry K.W."/>
            <person name="Spatafora J."/>
            <person name="Grigoriev I.V."/>
            <person name="Martin F.M."/>
            <person name="Pujade-Renaud V."/>
        </authorList>
    </citation>
    <scope>NUCLEOTIDE SEQUENCE [LARGE SCALE GENOMIC DNA]</scope>
    <source>
        <strain evidence="2 3">Philippines</strain>
    </source>
</reference>
<accession>A0A2T2P7N2</accession>